<dbReference type="PROSITE" id="PS51707">
    <property type="entry name" value="CYTH"/>
    <property type="match status" value="1"/>
</dbReference>
<dbReference type="Gene3D" id="2.40.320.10">
    <property type="entry name" value="Hypothetical Protein Pfu-838710-001"/>
    <property type="match status" value="1"/>
</dbReference>
<evidence type="ECO:0000313" key="3">
    <source>
        <dbReference type="Proteomes" id="UP000810292"/>
    </source>
</evidence>
<name>A0A9D9IBG8_9SPIO</name>
<dbReference type="CDD" id="cd07890">
    <property type="entry name" value="CYTH-like_AC_IV-like"/>
    <property type="match status" value="1"/>
</dbReference>
<dbReference type="SUPFAM" id="SSF55154">
    <property type="entry name" value="CYTH-like phosphatases"/>
    <property type="match status" value="1"/>
</dbReference>
<evidence type="ECO:0000313" key="2">
    <source>
        <dbReference type="EMBL" id="MBO8469538.1"/>
    </source>
</evidence>
<reference evidence="2" key="1">
    <citation type="submission" date="2020-10" db="EMBL/GenBank/DDBJ databases">
        <authorList>
            <person name="Gilroy R."/>
        </authorList>
    </citation>
    <scope>NUCLEOTIDE SEQUENCE</scope>
    <source>
        <strain evidence="2">14700</strain>
    </source>
</reference>
<dbReference type="PANTHER" id="PTHR21028">
    <property type="entry name" value="SI:CH211-156B7.4"/>
    <property type="match status" value="1"/>
</dbReference>
<dbReference type="NCBIfam" id="TIGR00318">
    <property type="entry name" value="cyaB"/>
    <property type="match status" value="1"/>
</dbReference>
<dbReference type="InterPro" id="IPR023577">
    <property type="entry name" value="CYTH_domain"/>
</dbReference>
<protein>
    <submittedName>
        <fullName evidence="2">Class IV adenylate cyclase</fullName>
    </submittedName>
</protein>
<dbReference type="InterPro" id="IPR008173">
    <property type="entry name" value="Adenylyl_cyclase_CyaB"/>
</dbReference>
<dbReference type="AlphaFoldDB" id="A0A9D9IBG8"/>
<reference evidence="2" key="2">
    <citation type="journal article" date="2021" name="PeerJ">
        <title>Extensive microbial diversity within the chicken gut microbiome revealed by metagenomics and culture.</title>
        <authorList>
            <person name="Gilroy R."/>
            <person name="Ravi A."/>
            <person name="Getino M."/>
            <person name="Pursley I."/>
            <person name="Horton D.L."/>
            <person name="Alikhan N.F."/>
            <person name="Baker D."/>
            <person name="Gharbi K."/>
            <person name="Hall N."/>
            <person name="Watson M."/>
            <person name="Adriaenssens E.M."/>
            <person name="Foster-Nyarko E."/>
            <person name="Jarju S."/>
            <person name="Secka A."/>
            <person name="Antonio M."/>
            <person name="Oren A."/>
            <person name="Chaudhuri R.R."/>
            <person name="La Ragione R."/>
            <person name="Hildebrand F."/>
            <person name="Pallen M.J."/>
        </authorList>
    </citation>
    <scope>NUCLEOTIDE SEQUENCE</scope>
    <source>
        <strain evidence="2">14700</strain>
    </source>
</reference>
<comment type="caution">
    <text evidence="2">The sequence shown here is derived from an EMBL/GenBank/DDBJ whole genome shotgun (WGS) entry which is preliminary data.</text>
</comment>
<organism evidence="2 3">
    <name type="scientific">Candidatus Ornithospirochaeta stercoravium</name>
    <dbReference type="NCBI Taxonomy" id="2840897"/>
    <lineage>
        <taxon>Bacteria</taxon>
        <taxon>Pseudomonadati</taxon>
        <taxon>Spirochaetota</taxon>
        <taxon>Spirochaetia</taxon>
        <taxon>Spirochaetales</taxon>
        <taxon>Spirochaetaceae</taxon>
        <taxon>Spirochaetaceae incertae sedis</taxon>
        <taxon>Candidatus Ornithospirochaeta</taxon>
    </lineage>
</organism>
<feature type="domain" description="CYTH" evidence="1">
    <location>
        <begin position="1"/>
        <end position="175"/>
    </location>
</feature>
<dbReference type="PANTHER" id="PTHR21028:SF2">
    <property type="entry name" value="CYTH DOMAIN-CONTAINING PROTEIN"/>
    <property type="match status" value="1"/>
</dbReference>
<accession>A0A9D9IBG8</accession>
<dbReference type="Proteomes" id="UP000810292">
    <property type="component" value="Unassembled WGS sequence"/>
</dbReference>
<sequence>MREIEIKAHARDEKSVRAYFDAHCGAGHEVHKTDHYFRRPGAFVQALRIREHKGIIEFTCKKTSSSPEGEKNEEYEFQAPADEIEKSSSFFHALGFEDFFIKKKDGWEWMDGDAHVELLSVNDLGWFLEIEILLPFGSSDDEAEEARKRIDAIMKNAGVSRSDYEMKSYREMILGSEYGIQG</sequence>
<proteinExistence type="predicted"/>
<gene>
    <name evidence="2" type="primary">cyaB</name>
    <name evidence="2" type="ORF">IAA72_07125</name>
</gene>
<dbReference type="SMART" id="SM01118">
    <property type="entry name" value="CYTH"/>
    <property type="match status" value="1"/>
</dbReference>
<dbReference type="Pfam" id="PF01928">
    <property type="entry name" value="CYTH"/>
    <property type="match status" value="1"/>
</dbReference>
<evidence type="ECO:0000259" key="1">
    <source>
        <dbReference type="PROSITE" id="PS51707"/>
    </source>
</evidence>
<dbReference type="InterPro" id="IPR033469">
    <property type="entry name" value="CYTH-like_dom_sf"/>
</dbReference>
<dbReference type="EMBL" id="JADIMF010000114">
    <property type="protein sequence ID" value="MBO8469538.1"/>
    <property type="molecule type" value="Genomic_DNA"/>
</dbReference>